<gene>
    <name evidence="2" type="ordered locus">Psed_5772</name>
</gene>
<feature type="region of interest" description="Disordered" evidence="1">
    <location>
        <begin position="90"/>
        <end position="120"/>
    </location>
</feature>
<name>F4D1B1_PSEUX</name>
<organism evidence="2 3">
    <name type="scientific">Pseudonocardia dioxanivorans (strain ATCC 55486 / DSM 44775 / JCM 13855 / CB1190)</name>
    <dbReference type="NCBI Taxonomy" id="675635"/>
    <lineage>
        <taxon>Bacteria</taxon>
        <taxon>Bacillati</taxon>
        <taxon>Actinomycetota</taxon>
        <taxon>Actinomycetes</taxon>
        <taxon>Pseudonocardiales</taxon>
        <taxon>Pseudonocardiaceae</taxon>
        <taxon>Pseudonocardia</taxon>
    </lineage>
</organism>
<evidence type="ECO:0000256" key="1">
    <source>
        <dbReference type="SAM" id="MobiDB-lite"/>
    </source>
</evidence>
<dbReference type="OrthoDB" id="4057899at2"/>
<accession>F4D1B1</accession>
<dbReference type="HOGENOM" id="CLU_808600_0_0_11"/>
<dbReference type="Proteomes" id="UP000007809">
    <property type="component" value="Chromosome"/>
</dbReference>
<protein>
    <submittedName>
        <fullName evidence="2">Uncharacterized protein</fullName>
    </submittedName>
</protein>
<evidence type="ECO:0000313" key="2">
    <source>
        <dbReference type="EMBL" id="AEA27899.1"/>
    </source>
</evidence>
<reference evidence="2 3" key="1">
    <citation type="journal article" date="2011" name="J. Bacteriol.">
        <title>Genome sequence of the 1,4-dioxane-degrading Pseudonocardia dioxanivorans strain CB1190.</title>
        <authorList>
            <person name="Sales C.M."/>
            <person name="Mahendra S."/>
            <person name="Grostern A."/>
            <person name="Parales R.E."/>
            <person name="Goodwin L.A."/>
            <person name="Woyke T."/>
            <person name="Nolan M."/>
            <person name="Lapidus A."/>
            <person name="Chertkov O."/>
            <person name="Ovchinnikova G."/>
            <person name="Sczyrba A."/>
            <person name="Alvarez-Cohen L."/>
        </authorList>
    </citation>
    <scope>NUCLEOTIDE SEQUENCE [LARGE SCALE GENOMIC DNA]</scope>
    <source>
        <strain evidence="3">ATCC 55486 / DSM 44775 / JCM 13855 / CB1190</strain>
    </source>
</reference>
<evidence type="ECO:0000313" key="3">
    <source>
        <dbReference type="Proteomes" id="UP000007809"/>
    </source>
</evidence>
<sequence length="343" mass="37583">MPSYGYMISQVCARKHAVKEPLRLGTLRPADDPSESGGADALELLYGIMHGLVDHRLTTGSDKTRHLTIKSVTGIGRCVKFTYEIGRSGQASTITDPDDDSGSAPFNRSPRHIETQHHPRRGLLVLPDRSTAGMLVVEAHGRSTRRDVLRDELKRSFRRVTDGLILDVDPVADAAALARYLEEANINAINLRRYSIPHDLAENMGQAEEAGSFSMKTQITGPFKRVFLKRLQNESDVRRRLLVMNDLDYNELNVETQSGDRTLTMSVIGDQAPRFINVIGSSRPSDQDFYASVNGSVSEVASGLGVSLPSNWATEGWSPEGAAYRIEPVTSSEEDADGSGGNE</sequence>
<dbReference type="KEGG" id="pdx:Psed_5772"/>
<dbReference type="STRING" id="675635.Psed_5772"/>
<dbReference type="RefSeq" id="WP_013677798.1">
    <property type="nucleotide sequence ID" value="NC_015312.1"/>
</dbReference>
<dbReference type="EMBL" id="CP002593">
    <property type="protein sequence ID" value="AEA27899.1"/>
    <property type="molecule type" value="Genomic_DNA"/>
</dbReference>
<feature type="region of interest" description="Disordered" evidence="1">
    <location>
        <begin position="316"/>
        <end position="343"/>
    </location>
</feature>
<proteinExistence type="predicted"/>
<dbReference type="AlphaFoldDB" id="F4D1B1"/>
<keyword evidence="3" id="KW-1185">Reference proteome</keyword>